<dbReference type="AlphaFoldDB" id="A0AAV5T006"/>
<reference evidence="1" key="1">
    <citation type="submission" date="2023-10" db="EMBL/GenBank/DDBJ databases">
        <title>Genome assembly of Pristionchus species.</title>
        <authorList>
            <person name="Yoshida K."/>
            <person name="Sommer R.J."/>
        </authorList>
    </citation>
    <scope>NUCLEOTIDE SEQUENCE</scope>
    <source>
        <strain evidence="1">RS0144</strain>
    </source>
</reference>
<evidence type="ECO:0000313" key="2">
    <source>
        <dbReference type="Proteomes" id="UP001432027"/>
    </source>
</evidence>
<protein>
    <recommendedName>
        <fullName evidence="3">C2H2-type domain-containing protein</fullName>
    </recommendedName>
</protein>
<proteinExistence type="predicted"/>
<dbReference type="PANTHER" id="PTHR36936:SF3">
    <property type="entry name" value="PROTEIN CBG26223"/>
    <property type="match status" value="1"/>
</dbReference>
<keyword evidence="2" id="KW-1185">Reference proteome</keyword>
<dbReference type="PANTHER" id="PTHR36936">
    <property type="entry name" value="PROTEIN CBG25168"/>
    <property type="match status" value="1"/>
</dbReference>
<sequence length="169" mass="19555">FWWNAVEESLGTQPIVDSAPLFVFSPIYPPLGIDPFALLKSCTDAERKMEGEIVNHFKRLHKRFLQCDRVQLRLRTSFIFARYEVLACSLCNANIFSTTQLVMHVCSDRHIRAMEGAVCVDAFDFWSDDVWSVVFVYKNRYKPESEESIEVEESGSAYDRRDDGSVWIV</sequence>
<evidence type="ECO:0008006" key="3">
    <source>
        <dbReference type="Google" id="ProtNLM"/>
    </source>
</evidence>
<dbReference type="EMBL" id="BTSX01000002">
    <property type="protein sequence ID" value="GMS85869.1"/>
    <property type="molecule type" value="Genomic_DNA"/>
</dbReference>
<accession>A0AAV5T006</accession>
<dbReference type="Proteomes" id="UP001432027">
    <property type="component" value="Unassembled WGS sequence"/>
</dbReference>
<comment type="caution">
    <text evidence="1">The sequence shown here is derived from an EMBL/GenBank/DDBJ whole genome shotgun (WGS) entry which is preliminary data.</text>
</comment>
<name>A0AAV5T006_9BILA</name>
<evidence type="ECO:0000313" key="1">
    <source>
        <dbReference type="EMBL" id="GMS85869.1"/>
    </source>
</evidence>
<gene>
    <name evidence="1" type="ORF">PENTCL1PPCAC_8044</name>
</gene>
<feature type="non-terminal residue" evidence="1">
    <location>
        <position position="1"/>
    </location>
</feature>
<organism evidence="1 2">
    <name type="scientific">Pristionchus entomophagus</name>
    <dbReference type="NCBI Taxonomy" id="358040"/>
    <lineage>
        <taxon>Eukaryota</taxon>
        <taxon>Metazoa</taxon>
        <taxon>Ecdysozoa</taxon>
        <taxon>Nematoda</taxon>
        <taxon>Chromadorea</taxon>
        <taxon>Rhabditida</taxon>
        <taxon>Rhabditina</taxon>
        <taxon>Diplogasteromorpha</taxon>
        <taxon>Diplogasteroidea</taxon>
        <taxon>Neodiplogasteridae</taxon>
        <taxon>Pristionchus</taxon>
    </lineage>
</organism>